<protein>
    <submittedName>
        <fullName evidence="2">Uncharacterized protein</fullName>
    </submittedName>
</protein>
<dbReference type="Proteomes" id="UP000257109">
    <property type="component" value="Unassembled WGS sequence"/>
</dbReference>
<keyword evidence="3" id="KW-1185">Reference proteome</keyword>
<dbReference type="PROSITE" id="PS51257">
    <property type="entry name" value="PROKAR_LIPOPROTEIN"/>
    <property type="match status" value="1"/>
</dbReference>
<feature type="region of interest" description="Disordered" evidence="1">
    <location>
        <begin position="33"/>
        <end position="64"/>
    </location>
</feature>
<dbReference type="AlphaFoldDB" id="A0A371GT92"/>
<name>A0A371GT92_MUCPR</name>
<organism evidence="2 3">
    <name type="scientific">Mucuna pruriens</name>
    <name type="common">Velvet bean</name>
    <name type="synonym">Dolichos pruriens</name>
    <dbReference type="NCBI Taxonomy" id="157652"/>
    <lineage>
        <taxon>Eukaryota</taxon>
        <taxon>Viridiplantae</taxon>
        <taxon>Streptophyta</taxon>
        <taxon>Embryophyta</taxon>
        <taxon>Tracheophyta</taxon>
        <taxon>Spermatophyta</taxon>
        <taxon>Magnoliopsida</taxon>
        <taxon>eudicotyledons</taxon>
        <taxon>Gunneridae</taxon>
        <taxon>Pentapetalae</taxon>
        <taxon>rosids</taxon>
        <taxon>fabids</taxon>
        <taxon>Fabales</taxon>
        <taxon>Fabaceae</taxon>
        <taxon>Papilionoideae</taxon>
        <taxon>50 kb inversion clade</taxon>
        <taxon>NPAAA clade</taxon>
        <taxon>indigoferoid/millettioid clade</taxon>
        <taxon>Phaseoleae</taxon>
        <taxon>Mucuna</taxon>
    </lineage>
</organism>
<proteinExistence type="predicted"/>
<accession>A0A371GT92</accession>
<reference evidence="2" key="1">
    <citation type="submission" date="2018-05" db="EMBL/GenBank/DDBJ databases">
        <title>Draft genome of Mucuna pruriens seed.</title>
        <authorList>
            <person name="Nnadi N.E."/>
            <person name="Vos R."/>
            <person name="Hasami M.H."/>
            <person name="Devisetty U.K."/>
            <person name="Aguiy J.C."/>
        </authorList>
    </citation>
    <scope>NUCLEOTIDE SEQUENCE [LARGE SCALE GENOMIC DNA]</scope>
    <source>
        <strain evidence="2">JCA_2017</strain>
    </source>
</reference>
<sequence>MVRVPCTNDHTMKNYKIGHLGHFVQGCEEPKTTVRPTWDQRGRHVQEVNRRRDEREHSRDQNDA</sequence>
<feature type="non-terminal residue" evidence="2">
    <location>
        <position position="1"/>
    </location>
</feature>
<evidence type="ECO:0000313" key="2">
    <source>
        <dbReference type="EMBL" id="RDX93769.1"/>
    </source>
</evidence>
<gene>
    <name evidence="2" type="ORF">CR513_23941</name>
</gene>
<comment type="caution">
    <text evidence="2">The sequence shown here is derived from an EMBL/GenBank/DDBJ whole genome shotgun (WGS) entry which is preliminary data.</text>
</comment>
<evidence type="ECO:0000313" key="3">
    <source>
        <dbReference type="Proteomes" id="UP000257109"/>
    </source>
</evidence>
<dbReference type="EMBL" id="QJKJ01004534">
    <property type="protein sequence ID" value="RDX93769.1"/>
    <property type="molecule type" value="Genomic_DNA"/>
</dbReference>
<evidence type="ECO:0000256" key="1">
    <source>
        <dbReference type="SAM" id="MobiDB-lite"/>
    </source>
</evidence>